<evidence type="ECO:0000259" key="7">
    <source>
        <dbReference type="Pfam" id="PF00248"/>
    </source>
</evidence>
<evidence type="ECO:0000313" key="8">
    <source>
        <dbReference type="EMBL" id="MDR7304249.1"/>
    </source>
</evidence>
<feature type="site" description="Lowers pKa of active site Tyr" evidence="6">
    <location>
        <position position="78"/>
    </location>
</feature>
<reference evidence="8" key="1">
    <citation type="submission" date="2023-07" db="EMBL/GenBank/DDBJ databases">
        <title>Sequencing the genomes of 1000 actinobacteria strains.</title>
        <authorList>
            <person name="Klenk H.-P."/>
        </authorList>
    </citation>
    <scope>NUCLEOTIDE SEQUENCE</scope>
    <source>
        <strain evidence="8">DSM 45977</strain>
    </source>
</reference>
<dbReference type="EC" id="1.1.1.346" evidence="8"/>
<dbReference type="Proteomes" id="UP001180845">
    <property type="component" value="Unassembled WGS sequence"/>
</dbReference>
<evidence type="ECO:0000313" key="9">
    <source>
        <dbReference type="Proteomes" id="UP001180845"/>
    </source>
</evidence>
<evidence type="ECO:0000256" key="2">
    <source>
        <dbReference type="ARBA" id="ARBA00022857"/>
    </source>
</evidence>
<proteinExistence type="inferred from homology"/>
<dbReference type="SUPFAM" id="SSF51430">
    <property type="entry name" value="NAD(P)-linked oxidoreductase"/>
    <property type="match status" value="1"/>
</dbReference>
<keyword evidence="9" id="KW-1185">Reference proteome</keyword>
<dbReference type="EMBL" id="JAVDXW010000001">
    <property type="protein sequence ID" value="MDR7304249.1"/>
    <property type="molecule type" value="Genomic_DNA"/>
</dbReference>
<dbReference type="RefSeq" id="WP_310277693.1">
    <property type="nucleotide sequence ID" value="NZ_JAVDXW010000001.1"/>
</dbReference>
<keyword evidence="2" id="KW-0521">NADP</keyword>
<evidence type="ECO:0000256" key="6">
    <source>
        <dbReference type="PIRSR" id="PIRSR000097-3"/>
    </source>
</evidence>
<dbReference type="FunFam" id="3.20.20.100:FF:000002">
    <property type="entry name" value="2,5-diketo-D-gluconic acid reductase A"/>
    <property type="match status" value="1"/>
</dbReference>
<dbReference type="InterPro" id="IPR023210">
    <property type="entry name" value="NADP_OxRdtase_dom"/>
</dbReference>
<feature type="binding site" evidence="5">
    <location>
        <position position="111"/>
    </location>
    <ligand>
        <name>substrate</name>
    </ligand>
</feature>
<feature type="active site" description="Proton donor" evidence="4">
    <location>
        <position position="53"/>
    </location>
</feature>
<organism evidence="8 9">
    <name type="scientific">Haloactinomyces albus</name>
    <dbReference type="NCBI Taxonomy" id="1352928"/>
    <lineage>
        <taxon>Bacteria</taxon>
        <taxon>Bacillati</taxon>
        <taxon>Actinomycetota</taxon>
        <taxon>Actinomycetes</taxon>
        <taxon>Actinopolysporales</taxon>
        <taxon>Actinopolysporaceae</taxon>
        <taxon>Haloactinomyces</taxon>
    </lineage>
</organism>
<accession>A0AAE3ZIK0</accession>
<dbReference type="AlphaFoldDB" id="A0AAE3ZIK0"/>
<dbReference type="InterPro" id="IPR018170">
    <property type="entry name" value="Aldo/ket_reductase_CS"/>
</dbReference>
<keyword evidence="3 8" id="KW-0560">Oxidoreductase</keyword>
<evidence type="ECO:0000256" key="1">
    <source>
        <dbReference type="ARBA" id="ARBA00007905"/>
    </source>
</evidence>
<dbReference type="PROSITE" id="PS00063">
    <property type="entry name" value="ALDOKETO_REDUCTASE_3"/>
    <property type="match status" value="1"/>
</dbReference>
<dbReference type="PROSITE" id="PS00798">
    <property type="entry name" value="ALDOKETO_REDUCTASE_1"/>
    <property type="match status" value="1"/>
</dbReference>
<evidence type="ECO:0000256" key="4">
    <source>
        <dbReference type="PIRSR" id="PIRSR000097-1"/>
    </source>
</evidence>
<sequence length="278" mass="30755">MNTAAAPTVDLINGTRMPRFGLGTWPLDDAGAETAVRRALDSGYRLLDTAENYGNEVGVGRGIAASAVAREDVFVTTKFNRAWHSIEGARSAFEASAERLGVDYIDLLLIHWPNPEQDRYVDAFQGLVELLREGRVRAIGTSNFKPAHLKRVLAETGVVPDVNQIQLHPQAIRTDLRSYHAEHGIVTESWSPIGRGGDLLEEPVITELAQRYGKTPAQIVLRWHIELGLVAVPKSADEQRIRQNIDVFDFALDSDELARICALDRGEEPEPDSEVFGH</sequence>
<dbReference type="PRINTS" id="PR00069">
    <property type="entry name" value="ALDKETRDTASE"/>
</dbReference>
<comment type="similarity">
    <text evidence="1">Belongs to the aldo/keto reductase family.</text>
</comment>
<protein>
    <submittedName>
        <fullName evidence="8">2,5-diketo-D-gluconate reductase A</fullName>
        <ecNumber evidence="8">1.1.1.346</ecNumber>
    </submittedName>
</protein>
<dbReference type="Gene3D" id="3.20.20.100">
    <property type="entry name" value="NADP-dependent oxidoreductase domain"/>
    <property type="match status" value="1"/>
</dbReference>
<evidence type="ECO:0000256" key="5">
    <source>
        <dbReference type="PIRSR" id="PIRSR000097-2"/>
    </source>
</evidence>
<dbReference type="Pfam" id="PF00248">
    <property type="entry name" value="Aldo_ket_red"/>
    <property type="match status" value="1"/>
</dbReference>
<dbReference type="PANTHER" id="PTHR43827:SF3">
    <property type="entry name" value="NADP-DEPENDENT OXIDOREDUCTASE DOMAIN-CONTAINING PROTEIN"/>
    <property type="match status" value="1"/>
</dbReference>
<name>A0AAE3ZIK0_9ACTN</name>
<dbReference type="InterPro" id="IPR036812">
    <property type="entry name" value="NAD(P)_OxRdtase_dom_sf"/>
</dbReference>
<dbReference type="PANTHER" id="PTHR43827">
    <property type="entry name" value="2,5-DIKETO-D-GLUCONIC ACID REDUCTASE"/>
    <property type="match status" value="1"/>
</dbReference>
<evidence type="ECO:0000256" key="3">
    <source>
        <dbReference type="ARBA" id="ARBA00023002"/>
    </source>
</evidence>
<dbReference type="PIRSF" id="PIRSF000097">
    <property type="entry name" value="AKR"/>
    <property type="match status" value="1"/>
</dbReference>
<gene>
    <name evidence="8" type="ORF">JOF55_004430</name>
</gene>
<dbReference type="GO" id="GO:0016616">
    <property type="term" value="F:oxidoreductase activity, acting on the CH-OH group of donors, NAD or NADP as acceptor"/>
    <property type="evidence" value="ECO:0007669"/>
    <property type="project" value="UniProtKB-ARBA"/>
</dbReference>
<comment type="caution">
    <text evidence="8">The sequence shown here is derived from an EMBL/GenBank/DDBJ whole genome shotgun (WGS) entry which is preliminary data.</text>
</comment>
<dbReference type="InterPro" id="IPR020471">
    <property type="entry name" value="AKR"/>
</dbReference>
<feature type="domain" description="NADP-dependent oxidoreductase" evidence="7">
    <location>
        <begin position="19"/>
        <end position="263"/>
    </location>
</feature>